<proteinExistence type="predicted"/>
<sequence length="128" mass="14431">MMMFCRFFVMCLCNNVLKILSSSGHLLLRHKAVFQPLGFTKALPHYLIMEISNAKTLEIEVTLDMKKVHGYNIVISSIFIHWKETPPDQVPITAGMALFESTTSISFELHAVKVFIFGDKDGLKKGAL</sequence>
<evidence type="ECO:0000256" key="1">
    <source>
        <dbReference type="SAM" id="SignalP"/>
    </source>
</evidence>
<gene>
    <name evidence="2" type="ORF">DARMORV10_C02P42430.1</name>
</gene>
<accession>A0A816K1G7</accession>
<reference evidence="2" key="1">
    <citation type="submission" date="2021-01" db="EMBL/GenBank/DDBJ databases">
        <authorList>
            <consortium name="Genoscope - CEA"/>
            <person name="William W."/>
        </authorList>
    </citation>
    <scope>NUCLEOTIDE SEQUENCE</scope>
</reference>
<protein>
    <submittedName>
        <fullName evidence="2">(rape) hypothetical protein</fullName>
    </submittedName>
</protein>
<feature type="chain" id="PRO_5032676949" evidence="1">
    <location>
        <begin position="19"/>
        <end position="128"/>
    </location>
</feature>
<name>A0A816K1G7_BRANA</name>
<dbReference type="AlphaFoldDB" id="A0A816K1G7"/>
<evidence type="ECO:0000313" key="2">
    <source>
        <dbReference type="EMBL" id="CAF1917926.1"/>
    </source>
</evidence>
<dbReference type="Proteomes" id="UP001295469">
    <property type="component" value="Chromosome C02"/>
</dbReference>
<feature type="signal peptide" evidence="1">
    <location>
        <begin position="1"/>
        <end position="18"/>
    </location>
</feature>
<keyword evidence="1" id="KW-0732">Signal</keyword>
<organism evidence="2">
    <name type="scientific">Brassica napus</name>
    <name type="common">Rape</name>
    <dbReference type="NCBI Taxonomy" id="3708"/>
    <lineage>
        <taxon>Eukaryota</taxon>
        <taxon>Viridiplantae</taxon>
        <taxon>Streptophyta</taxon>
        <taxon>Embryophyta</taxon>
        <taxon>Tracheophyta</taxon>
        <taxon>Spermatophyta</taxon>
        <taxon>Magnoliopsida</taxon>
        <taxon>eudicotyledons</taxon>
        <taxon>Gunneridae</taxon>
        <taxon>Pentapetalae</taxon>
        <taxon>rosids</taxon>
        <taxon>malvids</taxon>
        <taxon>Brassicales</taxon>
        <taxon>Brassicaceae</taxon>
        <taxon>Brassiceae</taxon>
        <taxon>Brassica</taxon>
    </lineage>
</organism>
<dbReference type="SMR" id="A0A816K1G7"/>
<dbReference type="EMBL" id="HG994366">
    <property type="protein sequence ID" value="CAF1917926.1"/>
    <property type="molecule type" value="Genomic_DNA"/>
</dbReference>